<keyword evidence="5" id="KW-1185">Reference proteome</keyword>
<sequence length="279" mass="32596">MSRRKRKITAFNNAAILALSVSTTLLQDEQPTTHGNPQPISNTRKTSGSDREQALRDYKLSIEYKHLKQHCPGGVYLIPSFDDIRLFHGVIFVRRGSFTNGIFKFTLECDPKYNDRNLHPKVTFSSYVYNPHVHPDTGEVDLRVAYPEWDSSKHYLVTVLTYVKRIFYRKDYNEVGEEEEAKFPNQEALRLFKTDPEAYRRRVQECVRESQRSVFLNDPGCTIRFKEEEKSYEIFRDIMRQRFMENGDNLSYPDDVCRLVTSDDTLDAIEQAQRLASGE</sequence>
<comment type="caution">
    <text evidence="4">The sequence shown here is derived from an EMBL/GenBank/DDBJ whole genome shotgun (WGS) entry which is preliminary data.</text>
</comment>
<feature type="region of interest" description="Disordered" evidence="1">
    <location>
        <begin position="28"/>
        <end position="52"/>
    </location>
</feature>
<proteinExistence type="predicted"/>
<feature type="signal peptide" evidence="2">
    <location>
        <begin position="1"/>
        <end position="26"/>
    </location>
</feature>
<feature type="compositionally biased region" description="Polar residues" evidence="1">
    <location>
        <begin position="28"/>
        <end position="46"/>
    </location>
</feature>
<evidence type="ECO:0000313" key="5">
    <source>
        <dbReference type="Proteomes" id="UP001516023"/>
    </source>
</evidence>
<evidence type="ECO:0000256" key="1">
    <source>
        <dbReference type="SAM" id="MobiDB-lite"/>
    </source>
</evidence>
<dbReference type="AlphaFoldDB" id="A0ABD3Q9S0"/>
<evidence type="ECO:0000256" key="2">
    <source>
        <dbReference type="SAM" id="SignalP"/>
    </source>
</evidence>
<feature type="chain" id="PRO_5044866939" description="UBC core domain-containing protein" evidence="2">
    <location>
        <begin position="27"/>
        <end position="279"/>
    </location>
</feature>
<dbReference type="EMBL" id="JABMIG020000061">
    <property type="protein sequence ID" value="KAL3796691.1"/>
    <property type="molecule type" value="Genomic_DNA"/>
</dbReference>
<dbReference type="Gene3D" id="3.10.110.10">
    <property type="entry name" value="Ubiquitin Conjugating Enzyme"/>
    <property type="match status" value="1"/>
</dbReference>
<dbReference type="CDD" id="cd23814">
    <property type="entry name" value="UEV_AKTIP"/>
    <property type="match status" value="1"/>
</dbReference>
<name>A0ABD3Q9S0_9STRA</name>
<feature type="domain" description="UBC core" evidence="3">
    <location>
        <begin position="55"/>
        <end position="212"/>
    </location>
</feature>
<keyword evidence="2" id="KW-0732">Signal</keyword>
<gene>
    <name evidence="4" type="ORF">HJC23_009991</name>
</gene>
<dbReference type="InterPro" id="IPR000608">
    <property type="entry name" value="UBC"/>
</dbReference>
<dbReference type="Pfam" id="PF00179">
    <property type="entry name" value="UQ_con"/>
    <property type="match status" value="1"/>
</dbReference>
<dbReference type="InterPro" id="IPR016135">
    <property type="entry name" value="UBQ-conjugating_enzyme/RWD"/>
</dbReference>
<reference evidence="4 5" key="1">
    <citation type="journal article" date="2020" name="G3 (Bethesda)">
        <title>Improved Reference Genome for Cyclotella cryptica CCMP332, a Model for Cell Wall Morphogenesis, Salinity Adaptation, and Lipid Production in Diatoms (Bacillariophyta).</title>
        <authorList>
            <person name="Roberts W.R."/>
            <person name="Downey K.M."/>
            <person name="Ruck E.C."/>
            <person name="Traller J.C."/>
            <person name="Alverson A.J."/>
        </authorList>
    </citation>
    <scope>NUCLEOTIDE SEQUENCE [LARGE SCALE GENOMIC DNA]</scope>
    <source>
        <strain evidence="4 5">CCMP332</strain>
    </source>
</reference>
<dbReference type="PROSITE" id="PS50127">
    <property type="entry name" value="UBC_2"/>
    <property type="match status" value="1"/>
</dbReference>
<evidence type="ECO:0000259" key="3">
    <source>
        <dbReference type="PROSITE" id="PS50127"/>
    </source>
</evidence>
<dbReference type="SUPFAM" id="SSF54495">
    <property type="entry name" value="UBC-like"/>
    <property type="match status" value="1"/>
</dbReference>
<organism evidence="4 5">
    <name type="scientific">Cyclotella cryptica</name>
    <dbReference type="NCBI Taxonomy" id="29204"/>
    <lineage>
        <taxon>Eukaryota</taxon>
        <taxon>Sar</taxon>
        <taxon>Stramenopiles</taxon>
        <taxon>Ochrophyta</taxon>
        <taxon>Bacillariophyta</taxon>
        <taxon>Coscinodiscophyceae</taxon>
        <taxon>Thalassiosirophycidae</taxon>
        <taxon>Stephanodiscales</taxon>
        <taxon>Stephanodiscaceae</taxon>
        <taxon>Cyclotella</taxon>
    </lineage>
</organism>
<evidence type="ECO:0000313" key="4">
    <source>
        <dbReference type="EMBL" id="KAL3796691.1"/>
    </source>
</evidence>
<dbReference type="SMART" id="SM00212">
    <property type="entry name" value="UBCc"/>
    <property type="match status" value="1"/>
</dbReference>
<protein>
    <recommendedName>
        <fullName evidence="3">UBC core domain-containing protein</fullName>
    </recommendedName>
</protein>
<accession>A0ABD3Q9S0</accession>
<dbReference type="Proteomes" id="UP001516023">
    <property type="component" value="Unassembled WGS sequence"/>
</dbReference>